<organism evidence="5 6">
    <name type="scientific">Salinimicrobium catena</name>
    <dbReference type="NCBI Taxonomy" id="390640"/>
    <lineage>
        <taxon>Bacteria</taxon>
        <taxon>Pseudomonadati</taxon>
        <taxon>Bacteroidota</taxon>
        <taxon>Flavobacteriia</taxon>
        <taxon>Flavobacteriales</taxon>
        <taxon>Flavobacteriaceae</taxon>
        <taxon>Salinimicrobium</taxon>
    </lineage>
</organism>
<name>A0A1H5LM97_9FLAO</name>
<evidence type="ECO:0000313" key="6">
    <source>
        <dbReference type="Proteomes" id="UP000199448"/>
    </source>
</evidence>
<sequence>MKGIINKGLFFLYETYKNRQRSLEKKYVYKKYQKSIGYMGKEVFFNGLINLIFPEGLSLGNNVHIGKNAHFDCRGGVVIGDHTHISRNVTIYSTNHDYEGDLIPYNSDLICNSVIIGKGVWIGMNVSILPGVKIGDGAIIAMGSVISKDVPAGKIAVSNQQRLVAERNIDSFDQKLKTTKVGGRSGYPVSSNWVSEKCTIQEKYESTPQNVIFIFSTSSYKSLKFVSSADKVEFTKEIFSTQLSTLCVQYLRGLITKLEAEDDLRKLYSSISVANRNEKFIEFHSTSIPLLSLFLEVFPDAKFVWFVEHPRLVNESYPKIHNEYLSRATVYESYCEINGLEKSEIENSNKSVEELRFWKRWNSIIYGSFQQIPPSHKFLLKSSQNSDLKEFGKFLQLDIKISGPDFYRKESQFDGDNTMDLKEYNQAYDQFVASEKLSS</sequence>
<evidence type="ECO:0000256" key="3">
    <source>
        <dbReference type="ARBA" id="ARBA00022737"/>
    </source>
</evidence>
<dbReference type="PROSITE" id="PS00101">
    <property type="entry name" value="HEXAPEP_TRANSFERASES"/>
    <property type="match status" value="1"/>
</dbReference>
<dbReference type="PANTHER" id="PTHR23416">
    <property type="entry name" value="SIALIC ACID SYNTHASE-RELATED"/>
    <property type="match status" value="1"/>
</dbReference>
<dbReference type="SUPFAM" id="SSF51161">
    <property type="entry name" value="Trimeric LpxA-like enzymes"/>
    <property type="match status" value="1"/>
</dbReference>
<dbReference type="InterPro" id="IPR001451">
    <property type="entry name" value="Hexapep"/>
</dbReference>
<keyword evidence="3" id="KW-0677">Repeat</keyword>
<proteinExistence type="inferred from homology"/>
<dbReference type="STRING" id="390640.SAMN04488034_102316"/>
<dbReference type="InterPro" id="IPR011004">
    <property type="entry name" value="Trimer_LpxA-like_sf"/>
</dbReference>
<dbReference type="GO" id="GO:0008374">
    <property type="term" value="F:O-acyltransferase activity"/>
    <property type="evidence" value="ECO:0007669"/>
    <property type="project" value="TreeGrafter"/>
</dbReference>
<dbReference type="Pfam" id="PF14602">
    <property type="entry name" value="Hexapep_2"/>
    <property type="match status" value="1"/>
</dbReference>
<evidence type="ECO:0000256" key="2">
    <source>
        <dbReference type="ARBA" id="ARBA00022679"/>
    </source>
</evidence>
<accession>A0A1H5LM97</accession>
<dbReference type="Gene3D" id="2.160.10.10">
    <property type="entry name" value="Hexapeptide repeat proteins"/>
    <property type="match status" value="1"/>
</dbReference>
<dbReference type="GO" id="GO:0005829">
    <property type="term" value="C:cytosol"/>
    <property type="evidence" value="ECO:0007669"/>
    <property type="project" value="TreeGrafter"/>
</dbReference>
<dbReference type="OrthoDB" id="9814490at2"/>
<evidence type="ECO:0000256" key="4">
    <source>
        <dbReference type="ARBA" id="ARBA00023315"/>
    </source>
</evidence>
<protein>
    <submittedName>
        <fullName evidence="5">Acetyltransferase (Isoleucine patch superfamily)</fullName>
    </submittedName>
</protein>
<keyword evidence="4" id="KW-0012">Acyltransferase</keyword>
<keyword evidence="6" id="KW-1185">Reference proteome</keyword>
<dbReference type="InterPro" id="IPR018357">
    <property type="entry name" value="Hexapep_transf_CS"/>
</dbReference>
<dbReference type="Pfam" id="PF00132">
    <property type="entry name" value="Hexapep"/>
    <property type="match status" value="1"/>
</dbReference>
<keyword evidence="2 5" id="KW-0808">Transferase</keyword>
<gene>
    <name evidence="5" type="ORF">SAMN04488034_102316</name>
</gene>
<dbReference type="Proteomes" id="UP000199448">
    <property type="component" value="Unassembled WGS sequence"/>
</dbReference>
<dbReference type="CDD" id="cd04647">
    <property type="entry name" value="LbH_MAT_like"/>
    <property type="match status" value="1"/>
</dbReference>
<evidence type="ECO:0000256" key="1">
    <source>
        <dbReference type="ARBA" id="ARBA00007274"/>
    </source>
</evidence>
<comment type="similarity">
    <text evidence="1">Belongs to the transferase hexapeptide repeat family.</text>
</comment>
<dbReference type="AlphaFoldDB" id="A0A1H5LM97"/>
<dbReference type="PANTHER" id="PTHR23416:SF23">
    <property type="entry name" value="ACETYLTRANSFERASE C18B11.09C-RELATED"/>
    <property type="match status" value="1"/>
</dbReference>
<dbReference type="EMBL" id="FNUG01000002">
    <property type="protein sequence ID" value="SEE77308.1"/>
    <property type="molecule type" value="Genomic_DNA"/>
</dbReference>
<reference evidence="5 6" key="1">
    <citation type="submission" date="2016-10" db="EMBL/GenBank/DDBJ databases">
        <authorList>
            <person name="de Groot N.N."/>
        </authorList>
    </citation>
    <scope>NUCLEOTIDE SEQUENCE [LARGE SCALE GENOMIC DNA]</scope>
    <source>
        <strain evidence="5 6">DSM 23553</strain>
    </source>
</reference>
<evidence type="ECO:0000313" key="5">
    <source>
        <dbReference type="EMBL" id="SEE77308.1"/>
    </source>
</evidence>
<dbReference type="InterPro" id="IPR051159">
    <property type="entry name" value="Hexapeptide_acetyltransf"/>
</dbReference>